<feature type="domain" description="Fibronectin type-III" evidence="2">
    <location>
        <begin position="190"/>
        <end position="292"/>
    </location>
</feature>
<dbReference type="InterPro" id="IPR003961">
    <property type="entry name" value="FN3_dom"/>
</dbReference>
<proteinExistence type="predicted"/>
<dbReference type="InterPro" id="IPR013783">
    <property type="entry name" value="Ig-like_fold"/>
</dbReference>
<dbReference type="InterPro" id="IPR036116">
    <property type="entry name" value="FN3_sf"/>
</dbReference>
<feature type="compositionally biased region" description="Polar residues" evidence="1">
    <location>
        <begin position="174"/>
        <end position="186"/>
    </location>
</feature>
<accession>A0ABV6Z781</accession>
<feature type="region of interest" description="Disordered" evidence="1">
    <location>
        <begin position="174"/>
        <end position="195"/>
    </location>
</feature>
<sequence length="669" mass="73939">LQFLARRYHRIAQVVGMGYMDPDLSAGKDYWYEVRSVTAGDVEQKLASDITVVAGEVTRLPAASHVSAQAGDSAVLVTWEAVEWAVGFDVYRQTSTTSSPLKVNKTLVMSTVTHDLKEKAFASPRHGFTDARAWTDVGTPTTRLVDGKKVDGPVNGTTYSYQVVARNILAQPGSASSWTSSVTPRDQTPPGLPTDLKAETVGQALKITWSKVTTDIKGHIEDKPLRGYHVYRSDKQADMKPQQINSSMIPHPSNTAVDTVEFIDSDPAIIPKYGEKDYFYRLRCVDSESNQSSLSAAAPGHVDDTSPPACPQGTTAAGDDDSIRVYWDLNNEPDMDAYVIYRSQCHFGEWVEPGTQEASMGGCGPFVLLGEVSQKDAQKGANAADNPLKKPYYDDEGVPPESYLCYAYLVKARDISQNQSGDWPYPDRTRETVVCEKLRDKSPPLPPVVTAVQARDRAILIEWMAAPCQDLGAFHVHRATSEKGSYDWIGGIRIQKPPLKTIELKKKFQPSSPAQCDDIPLVAHKDMKAGSFIDEKVEPKKIYYYKVTAVDQTGNESPLIKSPPYSTFTFSAAEPLLPTITPPISKSARKCGLVVKWTPPFDAKKFLGFVVFRSMTETGNYRQISPLIQGNSYEDTAINTHQMYWYQVQVIDSEGRPSSASRPLEGFYE</sequence>
<dbReference type="SUPFAM" id="SSF49265">
    <property type="entry name" value="Fibronectin type III"/>
    <property type="match status" value="2"/>
</dbReference>
<evidence type="ECO:0000256" key="1">
    <source>
        <dbReference type="SAM" id="MobiDB-lite"/>
    </source>
</evidence>
<protein>
    <submittedName>
        <fullName evidence="3">Fibronectin type III domain-containing protein</fullName>
    </submittedName>
</protein>
<dbReference type="Proteomes" id="UP001594351">
    <property type="component" value="Unassembled WGS sequence"/>
</dbReference>
<organism evidence="3 4">
    <name type="scientific">candidate division CSSED10-310 bacterium</name>
    <dbReference type="NCBI Taxonomy" id="2855610"/>
    <lineage>
        <taxon>Bacteria</taxon>
        <taxon>Bacteria division CSSED10-310</taxon>
    </lineage>
</organism>
<feature type="domain" description="Fibronectin type-III" evidence="2">
    <location>
        <begin position="60"/>
        <end position="173"/>
    </location>
</feature>
<dbReference type="EMBL" id="JBHPBY010000776">
    <property type="protein sequence ID" value="MFC1854218.1"/>
    <property type="molecule type" value="Genomic_DNA"/>
</dbReference>
<reference evidence="3 4" key="1">
    <citation type="submission" date="2024-09" db="EMBL/GenBank/DDBJ databases">
        <title>Laminarin stimulates single cell rates of sulfate reduction while oxygen inhibits transcriptomic activity in coastal marine sediment.</title>
        <authorList>
            <person name="Lindsay M."/>
            <person name="Orcutt B."/>
            <person name="Emerson D."/>
            <person name="Stepanauskas R."/>
            <person name="D'Angelo T."/>
        </authorList>
    </citation>
    <scope>NUCLEOTIDE SEQUENCE [LARGE SCALE GENOMIC DNA]</scope>
    <source>
        <strain evidence="3">SAG AM-311-K15</strain>
    </source>
</reference>
<evidence type="ECO:0000313" key="4">
    <source>
        <dbReference type="Proteomes" id="UP001594351"/>
    </source>
</evidence>
<feature type="region of interest" description="Disordered" evidence="1">
    <location>
        <begin position="293"/>
        <end position="317"/>
    </location>
</feature>
<dbReference type="SMART" id="SM00060">
    <property type="entry name" value="FN3"/>
    <property type="match status" value="4"/>
</dbReference>
<gene>
    <name evidence="3" type="ORF">ACFL27_28880</name>
</gene>
<dbReference type="Gene3D" id="2.60.40.10">
    <property type="entry name" value="Immunoglobulins"/>
    <property type="match status" value="5"/>
</dbReference>
<evidence type="ECO:0000259" key="2">
    <source>
        <dbReference type="SMART" id="SM00060"/>
    </source>
</evidence>
<comment type="caution">
    <text evidence="3">The sequence shown here is derived from an EMBL/GenBank/DDBJ whole genome shotgun (WGS) entry which is preliminary data.</text>
</comment>
<evidence type="ECO:0000313" key="3">
    <source>
        <dbReference type="EMBL" id="MFC1854218.1"/>
    </source>
</evidence>
<feature type="non-terminal residue" evidence="3">
    <location>
        <position position="1"/>
    </location>
</feature>
<feature type="domain" description="Fibronectin type-III" evidence="2">
    <location>
        <begin position="575"/>
        <end position="657"/>
    </location>
</feature>
<keyword evidence="4" id="KW-1185">Reference proteome</keyword>
<name>A0ABV6Z781_UNCC1</name>
<feature type="domain" description="Fibronectin type-III" evidence="2">
    <location>
        <begin position="443"/>
        <end position="557"/>
    </location>
</feature>